<evidence type="ECO:0000313" key="5">
    <source>
        <dbReference type="EMBL" id="QJP08759.1"/>
    </source>
</evidence>
<dbReference type="InterPro" id="IPR018062">
    <property type="entry name" value="HTH_AraC-typ_CS"/>
</dbReference>
<dbReference type="SMART" id="SM00342">
    <property type="entry name" value="HTH_ARAC"/>
    <property type="match status" value="1"/>
</dbReference>
<dbReference type="InterPro" id="IPR009057">
    <property type="entry name" value="Homeodomain-like_sf"/>
</dbReference>
<dbReference type="Gene3D" id="1.10.10.60">
    <property type="entry name" value="Homeodomain-like"/>
    <property type="match status" value="1"/>
</dbReference>
<sequence>MPSTSIDAQFDLALVSPFLLQTLAEVASDQGVSSERLCRGLGFTAEELQDPAQRVTYRQTVAMIQRALAALPERGLGLLVGHHNVLGTLGLLGHVLSLCKTLRDAFELGRRFQHTTGGIALCNLIEGPEESFIEVECRLPYADIQVFAVEEFFASLLVYNRTLIGPQFQPLRFEFTHAAPAYEAEYRRLLGPNLQFGCLHNRVVIASHWLDVQLPSHHPVALRQALSLLEAEYAQVQQKTGLLETVERAIARDLANGSPIDKVAGELNMSSRTLRRRLSEHGLSFDALQEQVRHARAMSLLNNPEMPIERIAEALGYSDVRGFRRAFKRWTGQSPSACRDEVAAAAT</sequence>
<dbReference type="Proteomes" id="UP000502549">
    <property type="component" value="Chromosome"/>
</dbReference>
<dbReference type="Pfam" id="PF12833">
    <property type="entry name" value="HTH_18"/>
    <property type="match status" value="1"/>
</dbReference>
<dbReference type="RefSeq" id="WP_169938163.1">
    <property type="nucleotide sequence ID" value="NZ_CP048833.1"/>
</dbReference>
<protein>
    <submittedName>
        <fullName evidence="5">AraC family transcriptional regulator</fullName>
    </submittedName>
</protein>
<dbReference type="GO" id="GO:0009893">
    <property type="term" value="P:positive regulation of metabolic process"/>
    <property type="evidence" value="ECO:0007669"/>
    <property type="project" value="UniProtKB-ARBA"/>
</dbReference>
<dbReference type="AlphaFoldDB" id="A0A7Z3BL76"/>
<reference evidence="5 6" key="1">
    <citation type="submission" date="2020-02" db="EMBL/GenBank/DDBJ databases">
        <title>Complete genome sequence of Pseudomonas multiresinivorans ORNL1.</title>
        <authorList>
            <person name="Podar M."/>
        </authorList>
    </citation>
    <scope>NUCLEOTIDE SEQUENCE [LARGE SCALE GENOMIC DNA]</scope>
    <source>
        <strain evidence="6">populi</strain>
    </source>
</reference>
<dbReference type="GO" id="GO:0003700">
    <property type="term" value="F:DNA-binding transcription factor activity"/>
    <property type="evidence" value="ECO:0007669"/>
    <property type="project" value="InterPro"/>
</dbReference>
<dbReference type="PROSITE" id="PS00041">
    <property type="entry name" value="HTH_ARAC_FAMILY_1"/>
    <property type="match status" value="1"/>
</dbReference>
<dbReference type="InterPro" id="IPR032687">
    <property type="entry name" value="AraC-type_N"/>
</dbReference>
<proteinExistence type="predicted"/>
<dbReference type="GO" id="GO:0005829">
    <property type="term" value="C:cytosol"/>
    <property type="evidence" value="ECO:0007669"/>
    <property type="project" value="TreeGrafter"/>
</dbReference>
<dbReference type="KEGG" id="pmui:G4G71_13050"/>
<keyword evidence="2" id="KW-0238">DNA-binding</keyword>
<name>A0A7Z3BL76_9PSED</name>
<organism evidence="5 6">
    <name type="scientific">Pseudomonas multiresinivorans</name>
    <dbReference type="NCBI Taxonomy" id="95301"/>
    <lineage>
        <taxon>Bacteria</taxon>
        <taxon>Pseudomonadati</taxon>
        <taxon>Pseudomonadota</taxon>
        <taxon>Gammaproteobacteria</taxon>
        <taxon>Pseudomonadales</taxon>
        <taxon>Pseudomonadaceae</taxon>
        <taxon>Pseudomonas</taxon>
    </lineage>
</organism>
<dbReference type="SUPFAM" id="SSF46689">
    <property type="entry name" value="Homeodomain-like"/>
    <property type="match status" value="1"/>
</dbReference>
<keyword evidence="3" id="KW-0804">Transcription</keyword>
<evidence type="ECO:0000256" key="3">
    <source>
        <dbReference type="ARBA" id="ARBA00023163"/>
    </source>
</evidence>
<evidence type="ECO:0000256" key="1">
    <source>
        <dbReference type="ARBA" id="ARBA00023015"/>
    </source>
</evidence>
<accession>A0A7Z3BL76</accession>
<keyword evidence="1" id="KW-0805">Transcription regulation</keyword>
<dbReference type="GO" id="GO:0000976">
    <property type="term" value="F:transcription cis-regulatory region binding"/>
    <property type="evidence" value="ECO:0007669"/>
    <property type="project" value="TreeGrafter"/>
</dbReference>
<evidence type="ECO:0000256" key="2">
    <source>
        <dbReference type="ARBA" id="ARBA00023125"/>
    </source>
</evidence>
<dbReference type="PANTHER" id="PTHR47894:SF1">
    <property type="entry name" value="HTH-TYPE TRANSCRIPTIONAL REGULATOR VQSM"/>
    <property type="match status" value="1"/>
</dbReference>
<dbReference type="PANTHER" id="PTHR47894">
    <property type="entry name" value="HTH-TYPE TRANSCRIPTIONAL REGULATOR GADX"/>
    <property type="match status" value="1"/>
</dbReference>
<dbReference type="Pfam" id="PF12625">
    <property type="entry name" value="Arabinose_bd"/>
    <property type="match status" value="1"/>
</dbReference>
<dbReference type="InterPro" id="IPR018060">
    <property type="entry name" value="HTH_AraC"/>
</dbReference>
<dbReference type="EMBL" id="CP048833">
    <property type="protein sequence ID" value="QJP08759.1"/>
    <property type="molecule type" value="Genomic_DNA"/>
</dbReference>
<gene>
    <name evidence="5" type="ORF">G4G71_13050</name>
</gene>
<keyword evidence="6" id="KW-1185">Reference proteome</keyword>
<dbReference type="PROSITE" id="PS01124">
    <property type="entry name" value="HTH_ARAC_FAMILY_2"/>
    <property type="match status" value="1"/>
</dbReference>
<feature type="domain" description="HTH araC/xylS-type" evidence="4">
    <location>
        <begin position="244"/>
        <end position="341"/>
    </location>
</feature>
<evidence type="ECO:0000259" key="4">
    <source>
        <dbReference type="PROSITE" id="PS01124"/>
    </source>
</evidence>
<evidence type="ECO:0000313" key="6">
    <source>
        <dbReference type="Proteomes" id="UP000502549"/>
    </source>
</evidence>